<evidence type="ECO:0000313" key="1">
    <source>
        <dbReference type="EMBL" id="TKI63019.1"/>
    </source>
</evidence>
<organism evidence="1 2">
    <name type="scientific">Lysinibacillus varians</name>
    <dbReference type="NCBI Taxonomy" id="1145276"/>
    <lineage>
        <taxon>Bacteria</taxon>
        <taxon>Bacillati</taxon>
        <taxon>Bacillota</taxon>
        <taxon>Bacilli</taxon>
        <taxon>Bacillales</taxon>
        <taxon>Bacillaceae</taxon>
        <taxon>Lysinibacillus</taxon>
    </lineage>
</organism>
<dbReference type="InterPro" id="IPR038559">
    <property type="entry name" value="XkdN-like_sf"/>
</dbReference>
<proteinExistence type="predicted"/>
<gene>
    <name evidence="1" type="ORF">FC752_11990</name>
</gene>
<accession>A0ABY2T9W6</accession>
<evidence type="ECO:0000313" key="2">
    <source>
        <dbReference type="Proteomes" id="UP000308539"/>
    </source>
</evidence>
<sequence>MSETTKKRLTVTDLMKEKEKFQTKNDEVAVVLVERLNAEVVIRKPEKSLCVDALRMTRDKNNDTDADVYMVYNTMTEPDLKNKELQKEFGCVLPTDIVEKIFEAGEIASLSEMAFDLAKYKDGGVTIVKN</sequence>
<dbReference type="EMBL" id="SZPV01000023">
    <property type="protein sequence ID" value="TKI63019.1"/>
    <property type="molecule type" value="Genomic_DNA"/>
</dbReference>
<dbReference type="InterPro" id="IPR014986">
    <property type="entry name" value="XkdN-like"/>
</dbReference>
<dbReference type="RefSeq" id="WP_025218466.1">
    <property type="nucleotide sequence ID" value="NZ_CP006837.1"/>
</dbReference>
<dbReference type="Pfam" id="PF08890">
    <property type="entry name" value="Phage_TAC_5"/>
    <property type="match status" value="1"/>
</dbReference>
<reference evidence="1 2" key="1">
    <citation type="submission" date="2019-04" db="EMBL/GenBank/DDBJ databases">
        <title>Lysinibacillus genome sequencing.</title>
        <authorList>
            <person name="Dunlap C."/>
        </authorList>
    </citation>
    <scope>NUCLEOTIDE SEQUENCE [LARGE SCALE GENOMIC DNA]</scope>
    <source>
        <strain evidence="1 2">NBRC 109424</strain>
    </source>
</reference>
<dbReference type="Proteomes" id="UP000308539">
    <property type="component" value="Unassembled WGS sequence"/>
</dbReference>
<dbReference type="Gene3D" id="3.30.2220.30">
    <property type="match status" value="1"/>
</dbReference>
<protein>
    <recommendedName>
        <fullName evidence="3">Phage XkdN-like protein</fullName>
    </recommendedName>
</protein>
<name>A0ABY2T9W6_9BACI</name>
<evidence type="ECO:0008006" key="3">
    <source>
        <dbReference type="Google" id="ProtNLM"/>
    </source>
</evidence>
<keyword evidence="2" id="KW-1185">Reference proteome</keyword>
<comment type="caution">
    <text evidence="1">The sequence shown here is derived from an EMBL/GenBank/DDBJ whole genome shotgun (WGS) entry which is preliminary data.</text>
</comment>